<dbReference type="Proteomes" id="UP001162164">
    <property type="component" value="Unassembled WGS sequence"/>
</dbReference>
<organism evidence="2 3">
    <name type="scientific">Molorchus minor</name>
    <dbReference type="NCBI Taxonomy" id="1323400"/>
    <lineage>
        <taxon>Eukaryota</taxon>
        <taxon>Metazoa</taxon>
        <taxon>Ecdysozoa</taxon>
        <taxon>Arthropoda</taxon>
        <taxon>Hexapoda</taxon>
        <taxon>Insecta</taxon>
        <taxon>Pterygota</taxon>
        <taxon>Neoptera</taxon>
        <taxon>Endopterygota</taxon>
        <taxon>Coleoptera</taxon>
        <taxon>Polyphaga</taxon>
        <taxon>Cucujiformia</taxon>
        <taxon>Chrysomeloidea</taxon>
        <taxon>Cerambycidae</taxon>
        <taxon>Lamiinae</taxon>
        <taxon>Monochamini</taxon>
        <taxon>Molorchus</taxon>
    </lineage>
</organism>
<keyword evidence="3" id="KW-1185">Reference proteome</keyword>
<protein>
    <submittedName>
        <fullName evidence="2">Uncharacterized protein</fullName>
    </submittedName>
</protein>
<feature type="compositionally biased region" description="Basic and acidic residues" evidence="1">
    <location>
        <begin position="73"/>
        <end position="82"/>
    </location>
</feature>
<feature type="region of interest" description="Disordered" evidence="1">
    <location>
        <begin position="1"/>
        <end position="60"/>
    </location>
</feature>
<feature type="region of interest" description="Disordered" evidence="1">
    <location>
        <begin position="68"/>
        <end position="87"/>
    </location>
</feature>
<dbReference type="EMBL" id="JAPWTJ010000396">
    <property type="protein sequence ID" value="KAJ8978846.1"/>
    <property type="molecule type" value="Genomic_DNA"/>
</dbReference>
<feature type="compositionally biased region" description="Low complexity" evidence="1">
    <location>
        <begin position="10"/>
        <end position="28"/>
    </location>
</feature>
<evidence type="ECO:0000313" key="2">
    <source>
        <dbReference type="EMBL" id="KAJ8978846.1"/>
    </source>
</evidence>
<gene>
    <name evidence="2" type="ORF">NQ317_004457</name>
</gene>
<accession>A0ABQ9JKX1</accession>
<proteinExistence type="predicted"/>
<comment type="caution">
    <text evidence="2">The sequence shown here is derived from an EMBL/GenBank/DDBJ whole genome shotgun (WGS) entry which is preliminary data.</text>
</comment>
<name>A0ABQ9JKX1_9CUCU</name>
<reference evidence="2" key="1">
    <citation type="journal article" date="2023" name="Insect Mol. Biol.">
        <title>Genome sequencing provides insights into the evolution of gene families encoding plant cell wall-degrading enzymes in longhorned beetles.</title>
        <authorList>
            <person name="Shin N.R."/>
            <person name="Okamura Y."/>
            <person name="Kirsch R."/>
            <person name="Pauchet Y."/>
        </authorList>
    </citation>
    <scope>NUCLEOTIDE SEQUENCE</scope>
    <source>
        <strain evidence="2">MMC_N1</strain>
    </source>
</reference>
<evidence type="ECO:0000256" key="1">
    <source>
        <dbReference type="SAM" id="MobiDB-lite"/>
    </source>
</evidence>
<sequence>MNTRGDHTASESNLSSSGYSSMASPGPSRCSSNNPLCPSEMEDPGPPGSGATRRRQSLTPVLKINLGTSDCDNIEKDHKNRGGDAQIPRHCLTIPSLNPMTKG</sequence>
<evidence type="ECO:0000313" key="3">
    <source>
        <dbReference type="Proteomes" id="UP001162164"/>
    </source>
</evidence>